<dbReference type="AlphaFoldDB" id="A0AB38ZAY2"/>
<dbReference type="RefSeq" id="WP_324665269.1">
    <property type="nucleotide sequence ID" value="NZ_CP141531.1"/>
</dbReference>
<accession>A0AB38ZAY2</accession>
<dbReference type="Proteomes" id="UP001327986">
    <property type="component" value="Chromosome"/>
</dbReference>
<dbReference type="EMBL" id="CP141531">
    <property type="protein sequence ID" value="WRO07756.1"/>
    <property type="molecule type" value="Genomic_DNA"/>
</dbReference>
<evidence type="ECO:0000313" key="2">
    <source>
        <dbReference type="Proteomes" id="UP001327986"/>
    </source>
</evidence>
<proteinExistence type="predicted"/>
<name>A0AB38ZAY2_9CHLR</name>
<protein>
    <submittedName>
        <fullName evidence="1">Uncharacterized protein</fullName>
    </submittedName>
</protein>
<sequence>MAIKFSNINLEVLDLSTNATPDIFINQNGITFSKRVLEDLNYPQNVQYCTAPANKVFAIRVCKSNEAKSVSFSKPRAEQTNTLGCNNKNLHDVISALIPDYKPKKRYKVTGEFDAENRVVYYDMTTAEVSEFRAVKD</sequence>
<gene>
    <name evidence="1" type="ORF">VLL09_02405</name>
</gene>
<organism evidence="1 2">
    <name type="scientific">Dehalococcoides mccartyi</name>
    <dbReference type="NCBI Taxonomy" id="61435"/>
    <lineage>
        <taxon>Bacteria</taxon>
        <taxon>Bacillati</taxon>
        <taxon>Chloroflexota</taxon>
        <taxon>Dehalococcoidia</taxon>
        <taxon>Dehalococcoidales</taxon>
        <taxon>Dehalococcoidaceae</taxon>
        <taxon>Dehalococcoides</taxon>
    </lineage>
</organism>
<evidence type="ECO:0000313" key="1">
    <source>
        <dbReference type="EMBL" id="WRO07756.1"/>
    </source>
</evidence>
<reference evidence="1" key="1">
    <citation type="submission" date="2023-12" db="EMBL/GenBank/DDBJ databases">
        <title>Isolation of organohalide respiring bacteria Dehalococcoides mccartyi strain GPTCE1 in groundwater collected near a chemical plant in Suzhou, China.</title>
        <authorList>
            <person name="Liu G."/>
        </authorList>
    </citation>
    <scope>NUCLEOTIDE SEQUENCE</scope>
    <source>
        <strain evidence="1">GPTCE1</strain>
    </source>
</reference>